<evidence type="ECO:0000256" key="1">
    <source>
        <dbReference type="SAM" id="Phobius"/>
    </source>
</evidence>
<dbReference type="SUPFAM" id="SSF52047">
    <property type="entry name" value="RNI-like"/>
    <property type="match status" value="2"/>
</dbReference>
<sequence length="851" mass="99265">MNENTIDTTDRISMLPDFILHHILSYLQKDIKTRVRMSVLSKRWFTLTASFPILYFHFYRAWFRQMSRKYDYKYIREMFYKYVDHTVSRFCDRNISAHTLNISADIMNLEQKELFGRYLDLFLGKGLHVMDIRFGHDPEYLSMFRLSNTLLSASSLISLTLYKCELPSSLIGGVVKFKSLKLLSLAKLPIEEGAIEYLTKSSPVLEEIFLKCCYGFKTFCVKRHNLQKVEIYHGIRLERIDVDAPNLSYFLLESNKEKAPSLFMGSCKKLTTFCYSRIAGGCPFSFIDSKLGKRLTRRDAASSKKMNENTIDTTDRISMLPDFILHYILSYLQKDIKTRVRMSVLSKRWFTLTASFPILYFHFYRAWFRQMSRKYDYKYIREMFYKYVDHTVSRFCEQNISAHTLNISGDIMNLEQKELFGRCLDLVLGKGLQVMDIRFGHDPEYLSMFRLSNTLLSASSLTSLTLYKCELPSSLIGGVVKFKSLKLLSLAKLPIEEGVIEYLTKSSPVLEEIFLKCCYGFKTFCVKRHHNLQKVEIYRGIRLERIDVDAPNLSYFLLESDKDKAPSLFMGSCKKLTTFCYSGFPLKRLNDFLSNFPFIENLYLDLSSHINNLKLSNQFLTTLRLNSCDLKEFDLCLCTPSLLLFEYCDFFSGSCVVSLLRKDSSLLNGCMKWVTAGPLDILQFQKLRQFLEKNSIFKLLKFEDIIDVEVLKLIQFPPYELEHVELDCIFEIPVYAPLLDVVLCCCRPRSLTLELDNYTDIGDVVEYTYEKLLQQEDEGQTNIYFSKDEQHFSDLNSLLKTPFHPSSCKITFIKEEVGLSNLSVMTEVHKVTSTLEKWILCLAFWRSRCNI</sequence>
<accession>A0A2U1PCV4</accession>
<organism evidence="3 4">
    <name type="scientific">Artemisia annua</name>
    <name type="common">Sweet wormwood</name>
    <dbReference type="NCBI Taxonomy" id="35608"/>
    <lineage>
        <taxon>Eukaryota</taxon>
        <taxon>Viridiplantae</taxon>
        <taxon>Streptophyta</taxon>
        <taxon>Embryophyta</taxon>
        <taxon>Tracheophyta</taxon>
        <taxon>Spermatophyta</taxon>
        <taxon>Magnoliopsida</taxon>
        <taxon>eudicotyledons</taxon>
        <taxon>Gunneridae</taxon>
        <taxon>Pentapetalae</taxon>
        <taxon>asterids</taxon>
        <taxon>campanulids</taxon>
        <taxon>Asterales</taxon>
        <taxon>Asteraceae</taxon>
        <taxon>Asteroideae</taxon>
        <taxon>Anthemideae</taxon>
        <taxon>Artemisiinae</taxon>
        <taxon>Artemisia</taxon>
    </lineage>
</organism>
<dbReference type="Pfam" id="PF24758">
    <property type="entry name" value="LRR_At5g56370"/>
    <property type="match status" value="2"/>
</dbReference>
<evidence type="ECO:0000313" key="3">
    <source>
        <dbReference type="EMBL" id="PWA83583.1"/>
    </source>
</evidence>
<name>A0A2U1PCV4_ARTAN</name>
<dbReference type="EMBL" id="PKPP01001330">
    <property type="protein sequence ID" value="PWA83583.1"/>
    <property type="molecule type" value="Genomic_DNA"/>
</dbReference>
<protein>
    <submittedName>
        <fullName evidence="3">F-box domain, Leucine-rich repeat domain, L domain-like protein</fullName>
    </submittedName>
</protein>
<comment type="caution">
    <text evidence="3">The sequence shown here is derived from an EMBL/GenBank/DDBJ whole genome shotgun (WGS) entry which is preliminary data.</text>
</comment>
<feature type="transmembrane region" description="Helical" evidence="1">
    <location>
        <begin position="349"/>
        <end position="368"/>
    </location>
</feature>
<dbReference type="InterPro" id="IPR055411">
    <property type="entry name" value="LRR_FXL15/At3g58940/PEG3-like"/>
</dbReference>
<keyword evidence="1" id="KW-0472">Membrane</keyword>
<keyword evidence="1" id="KW-1133">Transmembrane helix</keyword>
<evidence type="ECO:0000313" key="4">
    <source>
        <dbReference type="Proteomes" id="UP000245207"/>
    </source>
</evidence>
<dbReference type="SUPFAM" id="SSF81383">
    <property type="entry name" value="F-box domain"/>
    <property type="match status" value="2"/>
</dbReference>
<dbReference type="PANTHER" id="PTHR34145:SF28">
    <property type="entry name" value="F-BOX DOMAIN-CONTAINING PROTEIN"/>
    <property type="match status" value="1"/>
</dbReference>
<dbReference type="Gene3D" id="1.20.1280.50">
    <property type="match status" value="1"/>
</dbReference>
<dbReference type="InterPro" id="IPR032675">
    <property type="entry name" value="LRR_dom_sf"/>
</dbReference>
<evidence type="ECO:0000259" key="2">
    <source>
        <dbReference type="SMART" id="SM00256"/>
    </source>
</evidence>
<proteinExistence type="predicted"/>
<dbReference type="OrthoDB" id="612216at2759"/>
<dbReference type="SMART" id="SM00256">
    <property type="entry name" value="FBOX"/>
    <property type="match status" value="2"/>
</dbReference>
<dbReference type="InterPro" id="IPR036047">
    <property type="entry name" value="F-box-like_dom_sf"/>
</dbReference>
<feature type="domain" description="F-box" evidence="2">
    <location>
        <begin position="15"/>
        <end position="57"/>
    </location>
</feature>
<keyword evidence="1" id="KW-0812">Transmembrane</keyword>
<feature type="transmembrane region" description="Helical" evidence="1">
    <location>
        <begin position="44"/>
        <end position="63"/>
    </location>
</feature>
<dbReference type="Pfam" id="PF00646">
    <property type="entry name" value="F-box"/>
    <property type="match status" value="2"/>
</dbReference>
<dbReference type="InterPro" id="IPR001810">
    <property type="entry name" value="F-box_dom"/>
</dbReference>
<dbReference type="PANTHER" id="PTHR34145">
    <property type="entry name" value="OS02G0105600 PROTEIN"/>
    <property type="match status" value="1"/>
</dbReference>
<dbReference type="AlphaFoldDB" id="A0A2U1PCV4"/>
<dbReference type="Proteomes" id="UP000245207">
    <property type="component" value="Unassembled WGS sequence"/>
</dbReference>
<feature type="domain" description="F-box" evidence="2">
    <location>
        <begin position="320"/>
        <end position="362"/>
    </location>
</feature>
<reference evidence="3 4" key="1">
    <citation type="journal article" date="2018" name="Mol. Plant">
        <title>The genome of Artemisia annua provides insight into the evolution of Asteraceae family and artemisinin biosynthesis.</title>
        <authorList>
            <person name="Shen Q."/>
            <person name="Zhang L."/>
            <person name="Liao Z."/>
            <person name="Wang S."/>
            <person name="Yan T."/>
            <person name="Shi P."/>
            <person name="Liu M."/>
            <person name="Fu X."/>
            <person name="Pan Q."/>
            <person name="Wang Y."/>
            <person name="Lv Z."/>
            <person name="Lu X."/>
            <person name="Zhang F."/>
            <person name="Jiang W."/>
            <person name="Ma Y."/>
            <person name="Chen M."/>
            <person name="Hao X."/>
            <person name="Li L."/>
            <person name="Tang Y."/>
            <person name="Lv G."/>
            <person name="Zhou Y."/>
            <person name="Sun X."/>
            <person name="Brodelius P.E."/>
            <person name="Rose J.K.C."/>
            <person name="Tang K."/>
        </authorList>
    </citation>
    <scope>NUCLEOTIDE SEQUENCE [LARGE SCALE GENOMIC DNA]</scope>
    <source>
        <strain evidence="4">cv. Huhao1</strain>
        <tissue evidence="3">Leaf</tissue>
    </source>
</reference>
<dbReference type="InterPro" id="IPR053772">
    <property type="entry name" value="At1g61320/At1g61330-like"/>
</dbReference>
<keyword evidence="4" id="KW-1185">Reference proteome</keyword>
<dbReference type="Gene3D" id="3.80.10.10">
    <property type="entry name" value="Ribonuclease Inhibitor"/>
    <property type="match status" value="1"/>
</dbReference>
<gene>
    <name evidence="3" type="ORF">CTI12_AA165940</name>
</gene>